<proteinExistence type="predicted"/>
<feature type="compositionally biased region" description="Low complexity" evidence="2">
    <location>
        <begin position="504"/>
        <end position="520"/>
    </location>
</feature>
<protein>
    <submittedName>
        <fullName evidence="4">Uncharacterized protein LOC100202639 isoform X3</fullName>
    </submittedName>
</protein>
<evidence type="ECO:0000256" key="1">
    <source>
        <dbReference type="SAM" id="Coils"/>
    </source>
</evidence>
<accession>A0ABM4BKJ3</accession>
<gene>
    <name evidence="4" type="primary">LOC100202639</name>
</gene>
<dbReference type="Proteomes" id="UP001652625">
    <property type="component" value="Chromosome 03"/>
</dbReference>
<keyword evidence="3" id="KW-1185">Reference proteome</keyword>
<sequence length="542" mass="64024">METMKDKFLFKPYNRVLFSSLSKQDRKLWLLKQFSLFEQEIQNFIEEKNGLVEQLYKRLKKVTQRWAFWNHKNFGPVVSREQVRHLRSWDIQNQPKLEHKDNITDALERFECYCKKSFLLLRGFREHIYTPLCDYLYIENALIDAEENRKPLDKYLTRWEHLLQNNNFNKKTLTKQSLKFLNINLPMRKTENDLVLRLIPDLIESKLQVLNGARRSLGDKTTNFDRSVTYILPPLLQKETADTVSTSPFKYQQTIQLIPQCNENCCNPSNFQQLTEELDYTRQRCVMLEAEVESLKSDCKKLEEQLESSLNTNISSKFCNTKVENILTYKESQPKQFNQCDDESYCIANELARFKASYSSQKMKYINAKKKIKILNKQLDLFSYRISNMVKNHQERNPNIYADSHIPLKINNKQDNKIYNLQKQCLHFNNDCDKIMAHSNKNVASNGPDTAFEKRHTHNLQITKEQCQITKDETIHIKKKGEHEAKNSTENRSKNNLLYKENPSKNNKTTTTDSTKLNESNEFGSNSLKESMFPNINLLKKM</sequence>
<organism evidence="3 4">
    <name type="scientific">Hydra vulgaris</name>
    <name type="common">Hydra</name>
    <name type="synonym">Hydra attenuata</name>
    <dbReference type="NCBI Taxonomy" id="6087"/>
    <lineage>
        <taxon>Eukaryota</taxon>
        <taxon>Metazoa</taxon>
        <taxon>Cnidaria</taxon>
        <taxon>Hydrozoa</taxon>
        <taxon>Hydroidolina</taxon>
        <taxon>Anthoathecata</taxon>
        <taxon>Aplanulata</taxon>
        <taxon>Hydridae</taxon>
        <taxon>Hydra</taxon>
    </lineage>
</organism>
<name>A0ABM4BKJ3_HYDVU</name>
<reference evidence="4" key="1">
    <citation type="submission" date="2025-08" db="UniProtKB">
        <authorList>
            <consortium name="RefSeq"/>
        </authorList>
    </citation>
    <scope>IDENTIFICATION</scope>
</reference>
<dbReference type="RefSeq" id="XP_065649543.1">
    <property type="nucleotide sequence ID" value="XM_065793471.1"/>
</dbReference>
<evidence type="ECO:0000256" key="2">
    <source>
        <dbReference type="SAM" id="MobiDB-lite"/>
    </source>
</evidence>
<feature type="compositionally biased region" description="Basic and acidic residues" evidence="2">
    <location>
        <begin position="478"/>
        <end position="493"/>
    </location>
</feature>
<dbReference type="GeneID" id="100202639"/>
<evidence type="ECO:0000313" key="3">
    <source>
        <dbReference type="Proteomes" id="UP001652625"/>
    </source>
</evidence>
<keyword evidence="1" id="KW-0175">Coiled coil</keyword>
<feature type="region of interest" description="Disordered" evidence="2">
    <location>
        <begin position="478"/>
        <end position="542"/>
    </location>
</feature>
<feature type="coiled-coil region" evidence="1">
    <location>
        <begin position="271"/>
        <end position="312"/>
    </location>
</feature>
<evidence type="ECO:0000313" key="4">
    <source>
        <dbReference type="RefSeq" id="XP_065649543.1"/>
    </source>
</evidence>